<dbReference type="InterPro" id="IPR027417">
    <property type="entry name" value="P-loop_NTPase"/>
</dbReference>
<dbReference type="InterPro" id="IPR051782">
    <property type="entry name" value="ABC_Transporter_VariousFunc"/>
</dbReference>
<gene>
    <name evidence="5" type="ORF">FD12_GL000224</name>
</gene>
<dbReference type="Proteomes" id="UP000051977">
    <property type="component" value="Unassembled WGS sequence"/>
</dbReference>
<evidence type="ECO:0000313" key="6">
    <source>
        <dbReference type="Proteomes" id="UP000051977"/>
    </source>
</evidence>
<keyword evidence="6" id="KW-1185">Reference proteome</keyword>
<dbReference type="GO" id="GO:0005524">
    <property type="term" value="F:ATP binding"/>
    <property type="evidence" value="ECO:0007669"/>
    <property type="project" value="UniProtKB-KW"/>
</dbReference>
<sequence>MWSEKMTLKVSNLVGGYSQVPVLKDVSFDVKDGELVGLIGLNGAGKSTTINHIIGLLTPFKGSVKINGITLDEDVKKYKQQIAYIPEAPIVYKELTLKEHLEMTMLAYNLDQDESWQRAHQLLKMFRLDNKLDWFPDNFSKGMRQKVMIVCAFLTNAKLFIIDEPFLGLDPLAVNDLLNLISDRKKQGASILMSTHVLDTAQRYCDRFVLLHDGKVRTEGTIEQLRQLFPEAGDSLNDIYLTLAREGEQS</sequence>
<feature type="domain" description="ABC transporter" evidence="4">
    <location>
        <begin position="8"/>
        <end position="238"/>
    </location>
</feature>
<evidence type="ECO:0000259" key="4">
    <source>
        <dbReference type="PROSITE" id="PS50893"/>
    </source>
</evidence>
<dbReference type="PROSITE" id="PS00211">
    <property type="entry name" value="ABC_TRANSPORTER_1"/>
    <property type="match status" value="1"/>
</dbReference>
<dbReference type="SMART" id="SM00382">
    <property type="entry name" value="AAA"/>
    <property type="match status" value="1"/>
</dbReference>
<evidence type="ECO:0000256" key="3">
    <source>
        <dbReference type="ARBA" id="ARBA00022840"/>
    </source>
</evidence>
<evidence type="ECO:0000256" key="1">
    <source>
        <dbReference type="ARBA" id="ARBA00022448"/>
    </source>
</evidence>
<reference evidence="5 6" key="1">
    <citation type="journal article" date="2015" name="Genome Announc.">
        <title>Expanding the biotechnology potential of lactobacilli through comparative genomics of 213 strains and associated genera.</title>
        <authorList>
            <person name="Sun Z."/>
            <person name="Harris H.M."/>
            <person name="McCann A."/>
            <person name="Guo C."/>
            <person name="Argimon S."/>
            <person name="Zhang W."/>
            <person name="Yang X."/>
            <person name="Jeffery I.B."/>
            <person name="Cooney J.C."/>
            <person name="Kagawa T.F."/>
            <person name="Liu W."/>
            <person name="Song Y."/>
            <person name="Salvetti E."/>
            <person name="Wrobel A."/>
            <person name="Rasinkangas P."/>
            <person name="Parkhill J."/>
            <person name="Rea M.C."/>
            <person name="O'Sullivan O."/>
            <person name="Ritari J."/>
            <person name="Douillard F.P."/>
            <person name="Paul Ross R."/>
            <person name="Yang R."/>
            <person name="Briner A.E."/>
            <person name="Felis G.E."/>
            <person name="de Vos W.M."/>
            <person name="Barrangou R."/>
            <person name="Klaenhammer T.R."/>
            <person name="Caufield P.W."/>
            <person name="Cui Y."/>
            <person name="Zhang H."/>
            <person name="O'Toole P.W."/>
        </authorList>
    </citation>
    <scope>NUCLEOTIDE SEQUENCE [LARGE SCALE GENOMIC DNA]</scope>
    <source>
        <strain evidence="5 6">DSM 19907</strain>
    </source>
</reference>
<name>A0ABR5PCD2_9LACO</name>
<dbReference type="PROSITE" id="PS50893">
    <property type="entry name" value="ABC_TRANSPORTER_2"/>
    <property type="match status" value="1"/>
</dbReference>
<dbReference type="InterPro" id="IPR003439">
    <property type="entry name" value="ABC_transporter-like_ATP-bd"/>
</dbReference>
<keyword evidence="1" id="KW-0813">Transport</keyword>
<keyword evidence="3 5" id="KW-0067">ATP-binding</keyword>
<comment type="caution">
    <text evidence="5">The sequence shown here is derived from an EMBL/GenBank/DDBJ whole genome shotgun (WGS) entry which is preliminary data.</text>
</comment>
<keyword evidence="2" id="KW-0547">Nucleotide-binding</keyword>
<accession>A0ABR5PCD2</accession>
<dbReference type="SUPFAM" id="SSF52540">
    <property type="entry name" value="P-loop containing nucleoside triphosphate hydrolases"/>
    <property type="match status" value="1"/>
</dbReference>
<organism evidence="5 6">
    <name type="scientific">Lentilactobacillus rapi DSM 19907 = JCM 15042</name>
    <dbReference type="NCBI Taxonomy" id="1423795"/>
    <lineage>
        <taxon>Bacteria</taxon>
        <taxon>Bacillati</taxon>
        <taxon>Bacillota</taxon>
        <taxon>Bacilli</taxon>
        <taxon>Lactobacillales</taxon>
        <taxon>Lactobacillaceae</taxon>
        <taxon>Lentilactobacillus</taxon>
    </lineage>
</organism>
<proteinExistence type="predicted"/>
<protein>
    <submittedName>
        <fullName evidence="5">ABC transporter, ATP-binding protein EcsA</fullName>
    </submittedName>
</protein>
<dbReference type="PANTHER" id="PTHR42939">
    <property type="entry name" value="ABC TRANSPORTER ATP-BINDING PROTEIN ALBC-RELATED"/>
    <property type="match status" value="1"/>
</dbReference>
<dbReference type="PANTHER" id="PTHR42939:SF5">
    <property type="entry name" value="ABC-TYPE TRANSPORTER ATP-BINDING PROTEIN ECSA"/>
    <property type="match status" value="1"/>
</dbReference>
<dbReference type="Pfam" id="PF00005">
    <property type="entry name" value="ABC_tran"/>
    <property type="match status" value="1"/>
</dbReference>
<dbReference type="Gene3D" id="3.40.50.300">
    <property type="entry name" value="P-loop containing nucleotide triphosphate hydrolases"/>
    <property type="match status" value="1"/>
</dbReference>
<dbReference type="EMBL" id="AZEI01000076">
    <property type="protein sequence ID" value="KRL15754.1"/>
    <property type="molecule type" value="Genomic_DNA"/>
</dbReference>
<dbReference type="CDD" id="cd03230">
    <property type="entry name" value="ABC_DR_subfamily_A"/>
    <property type="match status" value="1"/>
</dbReference>
<dbReference type="InterPro" id="IPR017871">
    <property type="entry name" value="ABC_transporter-like_CS"/>
</dbReference>
<dbReference type="InterPro" id="IPR003593">
    <property type="entry name" value="AAA+_ATPase"/>
</dbReference>
<evidence type="ECO:0000313" key="5">
    <source>
        <dbReference type="EMBL" id="KRL15754.1"/>
    </source>
</evidence>
<evidence type="ECO:0000256" key="2">
    <source>
        <dbReference type="ARBA" id="ARBA00022741"/>
    </source>
</evidence>